<evidence type="ECO:0000313" key="5">
    <source>
        <dbReference type="EMBL" id="RCI75011.1"/>
    </source>
</evidence>
<dbReference type="Pfam" id="PF21076">
    <property type="entry name" value="GDH_ACT2"/>
    <property type="match status" value="1"/>
</dbReference>
<dbReference type="InterPro" id="IPR049059">
    <property type="entry name" value="NAD_Glu_DH_HM1"/>
</dbReference>
<feature type="domain" description="NAD-glutamate dehydrogenase ACT3" evidence="4">
    <location>
        <begin position="552"/>
        <end position="629"/>
    </location>
</feature>
<dbReference type="GO" id="GO:0004352">
    <property type="term" value="F:glutamate dehydrogenase (NAD+) activity"/>
    <property type="evidence" value="ECO:0007669"/>
    <property type="project" value="InterPro"/>
</dbReference>
<dbReference type="GO" id="GO:0004069">
    <property type="term" value="F:L-aspartate:2-oxoglutarate aminotransferase activity"/>
    <property type="evidence" value="ECO:0007669"/>
    <property type="project" value="InterPro"/>
</dbReference>
<comment type="caution">
    <text evidence="5">The sequence shown here is derived from an EMBL/GenBank/DDBJ whole genome shotgun (WGS) entry which is preliminary data.</text>
</comment>
<sequence length="986" mass="112085">MAFFTAASKADFQHQLQTALAQHLGDKALPQVTLFAEQFFSLISLDELTQRRLSDLVGCTLSAWRLLERFDRDQPEVRVYNPDYEKHGWQSTHTAVEVLHPDLPFLVDSVRMELNRRGYSIHTLQTNVLSVRRSAKGELKEILPKGSQGKDVSQESLMYLEIDRCAHAGELRALEKAILEVLGEVRVTVADFEPMKAKARELLTWLGKAKLKVPAEELKEVRSYLEWLLDNHFTFLGYEEFSVADEADGGRMVYDEKSFLGLTRLLRAGLSKDDLHIEDYAVAYLREPVLLSFAKAAHPSRVHRPAYPDYVSIRELDGKGRVIRECRFMGLFTSSVYNESVNDIPFIRGKVAEVMRRSGFDTKAHLGKELAQVLEVLPRDDLFQTPVDELFSTALAIVRIQERNKIRVFLRKDPYGRFCYCLAYVPRDVYSTETRLKIQQVLMERLQASDCEFWTFFSESVLARVQFILRVDPKSRIDIDPARLEEEVIQACRSWQDDYSSLVVENLGEAKGTNVLADFPKGFPAGYRERFAPHFAVVDLQHLLSLSEQRPLVMSFYQPLAQGEQQLHCKLYHADTPLALSDVLPILENLGLRVLGEFPYRLRHQNGREYWIHDFAFTYAEGLDVDIQQLNEILQDAFVHIVSGDAENDAFNRLVLTANLPWRDVALLRAYARYLKQIRLGFDLGYIASALNAHTDIARELVRLFKTRFYLARKLTAEDLEDKQQKLEQAILGALDEVQVLNEDRILRRYLDLIKATLRTNFYQPDGNGQNKSYFSFKFNPKAIPELPRPVPKYEIFVYSPRVEGVHLRGGKVARGGLRWSDREEDFRTEVLGLVKAQQVKNAVIVPVGAKGGFVPRRLPLGGSRDEIQAEAIACYRIFISGLLDITDNLKEGEVVPPANVVRHDEDDPYLVVAADKGTATFSDIANGIAAEYGFWLGDAFASGGSAGYDHKGMGITAKGAWVSVQRHFRERGIDVQKDNISVIGI</sequence>
<reference evidence="5 6" key="1">
    <citation type="submission" date="2018-07" db="EMBL/GenBank/DDBJ databases">
        <title>Mechanisms of high-level aminoglycoside resistance among Gram-negative pathogens in Brazil.</title>
        <authorList>
            <person name="Ballaben A.S."/>
            <person name="Darini A.L.C."/>
            <person name="Doi Y."/>
        </authorList>
    </citation>
    <scope>NUCLEOTIDE SEQUENCE [LARGE SCALE GENOMIC DNA]</scope>
    <source>
        <strain evidence="5 6">B2-305</strain>
    </source>
</reference>
<dbReference type="InterPro" id="IPR049064">
    <property type="entry name" value="NAD_Glu_DH_ACT3"/>
</dbReference>
<protein>
    <submittedName>
        <fullName evidence="5">NAD-glutamate dehydrogenase</fullName>
    </submittedName>
</protein>
<dbReference type="InterPro" id="IPR046346">
    <property type="entry name" value="Aminoacid_DH-like_N_sf"/>
</dbReference>
<dbReference type="Pfam" id="PF05088">
    <property type="entry name" value="Bac_GDH_CD"/>
    <property type="match status" value="1"/>
</dbReference>
<dbReference type="InterPro" id="IPR049062">
    <property type="entry name" value="NAD_Glu_DH_ACT2"/>
</dbReference>
<feature type="domain" description="NAD-glutamate dehydrogenase ACT2" evidence="3">
    <location>
        <begin position="407"/>
        <end position="496"/>
    </location>
</feature>
<evidence type="ECO:0000259" key="3">
    <source>
        <dbReference type="Pfam" id="PF21076"/>
    </source>
</evidence>
<dbReference type="InterPro" id="IPR049058">
    <property type="entry name" value="NAD_Glu_DH_HM2"/>
</dbReference>
<evidence type="ECO:0000259" key="1">
    <source>
        <dbReference type="Pfam" id="PF05088"/>
    </source>
</evidence>
<organism evidence="5 6">
    <name type="scientific">Pseudomonas aeruginosa</name>
    <dbReference type="NCBI Taxonomy" id="287"/>
    <lineage>
        <taxon>Bacteria</taxon>
        <taxon>Pseudomonadati</taxon>
        <taxon>Pseudomonadota</taxon>
        <taxon>Gammaproteobacteria</taxon>
        <taxon>Pseudomonadales</taxon>
        <taxon>Pseudomonadaceae</taxon>
        <taxon>Pseudomonas</taxon>
    </lineage>
</organism>
<dbReference type="Pfam" id="PF21075">
    <property type="entry name" value="GDH_ACT1"/>
    <property type="match status" value="1"/>
</dbReference>
<dbReference type="InterPro" id="IPR024727">
    <property type="entry name" value="NAD_Glu_DH_N_ACT1"/>
</dbReference>
<feature type="domain" description="NAD-glutamate dehydrogenase N-terminal ACT1" evidence="2">
    <location>
        <begin position="35"/>
        <end position="177"/>
    </location>
</feature>
<proteinExistence type="predicted"/>
<evidence type="ECO:0000259" key="2">
    <source>
        <dbReference type="Pfam" id="PF21075"/>
    </source>
</evidence>
<dbReference type="InterPro" id="IPR007780">
    <property type="entry name" value="NAD_Glu_DH_bac"/>
</dbReference>
<evidence type="ECO:0000259" key="4">
    <source>
        <dbReference type="Pfam" id="PF21077"/>
    </source>
</evidence>
<dbReference type="Proteomes" id="UP000253594">
    <property type="component" value="Unassembled WGS sequence"/>
</dbReference>
<dbReference type="Pfam" id="PF21077">
    <property type="entry name" value="GDH_ACT3"/>
    <property type="match status" value="1"/>
</dbReference>
<dbReference type="GO" id="GO:0006538">
    <property type="term" value="P:L-glutamate catabolic process"/>
    <property type="evidence" value="ECO:0007669"/>
    <property type="project" value="InterPro"/>
</dbReference>
<name>A0A367MCZ0_PSEAI</name>
<dbReference type="PANTHER" id="PTHR43403:SF1">
    <property type="entry name" value="NAD-SPECIFIC GLUTAMATE DEHYDROGENASE"/>
    <property type="match status" value="1"/>
</dbReference>
<dbReference type="InterPro" id="IPR049056">
    <property type="entry name" value="NAD_Glu_DH_HM3"/>
</dbReference>
<accession>A0A367MCZ0</accession>
<dbReference type="EMBL" id="QORE01000249">
    <property type="protein sequence ID" value="RCI75011.1"/>
    <property type="molecule type" value="Genomic_DNA"/>
</dbReference>
<feature type="domain" description="NAD-glutamate dehydrogenase catalytic" evidence="1">
    <location>
        <begin position="731"/>
        <end position="986"/>
    </location>
</feature>
<gene>
    <name evidence="5" type="ORF">DT376_09905</name>
</gene>
<feature type="non-terminal residue" evidence="5">
    <location>
        <position position="986"/>
    </location>
</feature>
<evidence type="ECO:0000313" key="6">
    <source>
        <dbReference type="Proteomes" id="UP000253594"/>
    </source>
</evidence>
<dbReference type="Pfam" id="PF21078">
    <property type="entry name" value="GDH_HM3"/>
    <property type="match status" value="1"/>
</dbReference>
<dbReference type="Pfam" id="PF21079">
    <property type="entry name" value="GDH_HM2"/>
    <property type="match status" value="1"/>
</dbReference>
<dbReference type="InterPro" id="IPR028971">
    <property type="entry name" value="NAD-GDH_cat"/>
</dbReference>
<dbReference type="PANTHER" id="PTHR43403">
    <property type="entry name" value="NAD-SPECIFIC GLUTAMATE DEHYDROGENASE"/>
    <property type="match status" value="1"/>
</dbReference>
<dbReference type="AlphaFoldDB" id="A0A367MCZ0"/>
<dbReference type="Pfam" id="PF21073">
    <property type="entry name" value="GDH_HM1"/>
    <property type="match status" value="1"/>
</dbReference>
<dbReference type="SUPFAM" id="SSF53223">
    <property type="entry name" value="Aminoacid dehydrogenase-like, N-terminal domain"/>
    <property type="match status" value="1"/>
</dbReference>